<comment type="caution">
    <text evidence="2">The sequence shown here is derived from an EMBL/GenBank/DDBJ whole genome shotgun (WGS) entry which is preliminary data.</text>
</comment>
<sequence>MACSTTILDTNVEESRRENEDESVENVEHLLMLSDEYQVKELIFNPCVEFLEVQPKTKENVMKILALADLYNLDKAVRQGCDDLLKNMKLETLSETVPLQDLDKEKMQYYLTQRIERLEAFLDELYPQFFGLLACLIWQFHEARGKGVDWCTHHFSGGTVKDGLDISSSVIRECSSCCKMLKSMLNLTSGRNWDRNKFYRYGGDSHFDDKLPSVMKDFSNYKSG</sequence>
<organism evidence="2 3">
    <name type="scientific">Desmophyllum pertusum</name>
    <dbReference type="NCBI Taxonomy" id="174260"/>
    <lineage>
        <taxon>Eukaryota</taxon>
        <taxon>Metazoa</taxon>
        <taxon>Cnidaria</taxon>
        <taxon>Anthozoa</taxon>
        <taxon>Hexacorallia</taxon>
        <taxon>Scleractinia</taxon>
        <taxon>Caryophylliina</taxon>
        <taxon>Caryophylliidae</taxon>
        <taxon>Desmophyllum</taxon>
    </lineage>
</organism>
<feature type="region of interest" description="Disordered" evidence="1">
    <location>
        <begin position="1"/>
        <end position="21"/>
    </location>
</feature>
<dbReference type="InterPro" id="IPR011333">
    <property type="entry name" value="SKP1/BTB/POZ_sf"/>
</dbReference>
<proteinExistence type="predicted"/>
<evidence type="ECO:0000256" key="1">
    <source>
        <dbReference type="SAM" id="MobiDB-lite"/>
    </source>
</evidence>
<gene>
    <name evidence="2" type="ORF">OS493_000140</name>
</gene>
<dbReference type="AlphaFoldDB" id="A0A9X0A6H4"/>
<dbReference type="Gene3D" id="3.30.710.10">
    <property type="entry name" value="Potassium Channel Kv1.1, Chain A"/>
    <property type="match status" value="1"/>
</dbReference>
<dbReference type="EMBL" id="MU825396">
    <property type="protein sequence ID" value="KAJ7394336.1"/>
    <property type="molecule type" value="Genomic_DNA"/>
</dbReference>
<protein>
    <submittedName>
        <fullName evidence="2">Uncharacterized protein</fullName>
    </submittedName>
</protein>
<dbReference type="Proteomes" id="UP001163046">
    <property type="component" value="Unassembled WGS sequence"/>
</dbReference>
<reference evidence="2" key="1">
    <citation type="submission" date="2023-01" db="EMBL/GenBank/DDBJ databases">
        <title>Genome assembly of the deep-sea coral Lophelia pertusa.</title>
        <authorList>
            <person name="Herrera S."/>
            <person name="Cordes E."/>
        </authorList>
    </citation>
    <scope>NUCLEOTIDE SEQUENCE</scope>
    <source>
        <strain evidence="2">USNM1676648</strain>
        <tissue evidence="2">Polyp</tissue>
    </source>
</reference>
<keyword evidence="3" id="KW-1185">Reference proteome</keyword>
<dbReference type="OrthoDB" id="5976359at2759"/>
<evidence type="ECO:0000313" key="2">
    <source>
        <dbReference type="EMBL" id="KAJ7394336.1"/>
    </source>
</evidence>
<accession>A0A9X0A6H4</accession>
<name>A0A9X0A6H4_9CNID</name>
<evidence type="ECO:0000313" key="3">
    <source>
        <dbReference type="Proteomes" id="UP001163046"/>
    </source>
</evidence>